<name>A0A1Z5KSY5_FISSO</name>
<dbReference type="AlphaFoldDB" id="A0A1Z5KSY5"/>
<comment type="caution">
    <text evidence="2">The sequence shown here is derived from an EMBL/GenBank/DDBJ whole genome shotgun (WGS) entry which is preliminary data.</text>
</comment>
<proteinExistence type="predicted"/>
<dbReference type="Gene3D" id="3.40.50.1110">
    <property type="entry name" value="SGNH hydrolase"/>
    <property type="match status" value="1"/>
</dbReference>
<evidence type="ECO:0000313" key="3">
    <source>
        <dbReference type="Proteomes" id="UP000198406"/>
    </source>
</evidence>
<keyword evidence="3" id="KW-1185">Reference proteome</keyword>
<dbReference type="SUPFAM" id="SSF52266">
    <property type="entry name" value="SGNH hydrolase"/>
    <property type="match status" value="1"/>
</dbReference>
<protein>
    <recommendedName>
        <fullName evidence="1">SGNH hydrolase-type esterase domain-containing protein</fullName>
    </recommendedName>
</protein>
<reference evidence="2 3" key="1">
    <citation type="journal article" date="2015" name="Plant Cell">
        <title>Oil accumulation by the oleaginous diatom Fistulifera solaris as revealed by the genome and transcriptome.</title>
        <authorList>
            <person name="Tanaka T."/>
            <person name="Maeda Y."/>
            <person name="Veluchamy A."/>
            <person name="Tanaka M."/>
            <person name="Abida H."/>
            <person name="Marechal E."/>
            <person name="Bowler C."/>
            <person name="Muto M."/>
            <person name="Sunaga Y."/>
            <person name="Tanaka M."/>
            <person name="Yoshino T."/>
            <person name="Taniguchi T."/>
            <person name="Fukuda Y."/>
            <person name="Nemoto M."/>
            <person name="Matsumoto M."/>
            <person name="Wong P.S."/>
            <person name="Aburatani S."/>
            <person name="Fujibuchi W."/>
        </authorList>
    </citation>
    <scope>NUCLEOTIDE SEQUENCE [LARGE SCALE GENOMIC DNA]</scope>
    <source>
        <strain evidence="2 3">JPCC DA0580</strain>
    </source>
</reference>
<dbReference type="Pfam" id="PF13472">
    <property type="entry name" value="Lipase_GDSL_2"/>
    <property type="match status" value="1"/>
</dbReference>
<organism evidence="2 3">
    <name type="scientific">Fistulifera solaris</name>
    <name type="common">Oleaginous diatom</name>
    <dbReference type="NCBI Taxonomy" id="1519565"/>
    <lineage>
        <taxon>Eukaryota</taxon>
        <taxon>Sar</taxon>
        <taxon>Stramenopiles</taxon>
        <taxon>Ochrophyta</taxon>
        <taxon>Bacillariophyta</taxon>
        <taxon>Bacillariophyceae</taxon>
        <taxon>Bacillariophycidae</taxon>
        <taxon>Naviculales</taxon>
        <taxon>Naviculaceae</taxon>
        <taxon>Fistulifera</taxon>
    </lineage>
</organism>
<dbReference type="OrthoDB" id="46243at2759"/>
<evidence type="ECO:0000259" key="1">
    <source>
        <dbReference type="Pfam" id="PF13472"/>
    </source>
</evidence>
<dbReference type="InterPro" id="IPR036514">
    <property type="entry name" value="SGNH_hydro_sf"/>
</dbReference>
<dbReference type="Proteomes" id="UP000198406">
    <property type="component" value="Unassembled WGS sequence"/>
</dbReference>
<sequence>MKVALLGDSDVARWPDSEYPRKVIHVSGQSGATLSQIVVPHNFLEIDVVIVCAGENDIATNIPLWQSEQALRNLLQQLLVTQSSLQRVFFLGPKFEPWMQDDREMRKKYWQMNLSFQRIVSTEEPFATRVQYIDSLFLFCQNESRDQLETKGAVYKATPNPIYFHADQLHLSQEGYLVWKELFEQQIAQL</sequence>
<dbReference type="EMBL" id="BDSP01000286">
    <property type="protein sequence ID" value="GAX29205.1"/>
    <property type="molecule type" value="Genomic_DNA"/>
</dbReference>
<dbReference type="InterPro" id="IPR013830">
    <property type="entry name" value="SGNH_hydro"/>
</dbReference>
<dbReference type="InParanoid" id="A0A1Z5KSY5"/>
<feature type="domain" description="SGNH hydrolase-type esterase" evidence="1">
    <location>
        <begin position="12"/>
        <end position="176"/>
    </location>
</feature>
<accession>A0A1Z5KSY5</accession>
<evidence type="ECO:0000313" key="2">
    <source>
        <dbReference type="EMBL" id="GAX29205.1"/>
    </source>
</evidence>
<gene>
    <name evidence="2" type="ORF">FisN_28Lu056</name>
</gene>